<reference evidence="2" key="2">
    <citation type="submission" date="2020-09" db="EMBL/GenBank/DDBJ databases">
        <authorList>
            <person name="Sun Q."/>
            <person name="Zhou Y."/>
        </authorList>
    </citation>
    <scope>NUCLEOTIDE SEQUENCE</scope>
    <source>
        <strain evidence="2">CGMCC 4.7299</strain>
    </source>
</reference>
<dbReference type="AlphaFoldDB" id="A0A8J3C2S2"/>
<dbReference type="Gene3D" id="3.40.50.1820">
    <property type="entry name" value="alpha/beta hydrolase"/>
    <property type="match status" value="1"/>
</dbReference>
<keyword evidence="3" id="KW-1185">Reference proteome</keyword>
<sequence length="208" mass="21579">MHSPEIPTPRGPAGVDVTEPAGEPAAMLVLGHGAGGGVDAPDLTRIRSAAVAAGLRVVLVTQPYRVAGRRSPPPAGHLDEAWTAVVREIADPDLPLVLGGRSSGARVACRTAAGLGAAAVLALAFPLHPPGRPERSRAAELPERLPTLVVNGDRDPFGVPEPVGQVEVIVRPGAKHDLRKDLAATAEQVIAWLGRHGWTDAGRNARSR</sequence>
<name>A0A8J3C2S2_9ACTN</name>
<comment type="caution">
    <text evidence="2">The sequence shown here is derived from an EMBL/GenBank/DDBJ whole genome shotgun (WGS) entry which is preliminary data.</text>
</comment>
<organism evidence="2 3">
    <name type="scientific">Mangrovihabitans endophyticus</name>
    <dbReference type="NCBI Taxonomy" id="1751298"/>
    <lineage>
        <taxon>Bacteria</taxon>
        <taxon>Bacillati</taxon>
        <taxon>Actinomycetota</taxon>
        <taxon>Actinomycetes</taxon>
        <taxon>Micromonosporales</taxon>
        <taxon>Micromonosporaceae</taxon>
        <taxon>Mangrovihabitans</taxon>
    </lineage>
</organism>
<protein>
    <submittedName>
        <fullName evidence="2">Alpha/beta hydrolase</fullName>
    </submittedName>
</protein>
<dbReference type="RefSeq" id="WP_373292823.1">
    <property type="nucleotide sequence ID" value="NZ_BMMX01000019.1"/>
</dbReference>
<accession>A0A8J3C2S2</accession>
<dbReference type="InterPro" id="IPR029058">
    <property type="entry name" value="AB_hydrolase_fold"/>
</dbReference>
<dbReference type="Pfam" id="PF20408">
    <property type="entry name" value="Abhydrolase_11"/>
    <property type="match status" value="1"/>
</dbReference>
<dbReference type="InterPro" id="IPR046879">
    <property type="entry name" value="KANL3/Tex30_Abhydrolase"/>
</dbReference>
<evidence type="ECO:0000313" key="3">
    <source>
        <dbReference type="Proteomes" id="UP000656042"/>
    </source>
</evidence>
<reference evidence="2" key="1">
    <citation type="journal article" date="2014" name="Int. J. Syst. Evol. Microbiol.">
        <title>Complete genome sequence of Corynebacterium casei LMG S-19264T (=DSM 44701T), isolated from a smear-ripened cheese.</title>
        <authorList>
            <consortium name="US DOE Joint Genome Institute (JGI-PGF)"/>
            <person name="Walter F."/>
            <person name="Albersmeier A."/>
            <person name="Kalinowski J."/>
            <person name="Ruckert C."/>
        </authorList>
    </citation>
    <scope>NUCLEOTIDE SEQUENCE</scope>
    <source>
        <strain evidence="2">CGMCC 4.7299</strain>
    </source>
</reference>
<dbReference type="EMBL" id="BMMX01000019">
    <property type="protein sequence ID" value="GGL01592.1"/>
    <property type="molecule type" value="Genomic_DNA"/>
</dbReference>
<keyword evidence="2" id="KW-0378">Hydrolase</keyword>
<gene>
    <name evidence="2" type="ORF">GCM10012284_40230</name>
</gene>
<feature type="domain" description="KANL3/Tex30 alpha/beta hydrolase-like" evidence="1">
    <location>
        <begin position="25"/>
        <end position="172"/>
    </location>
</feature>
<dbReference type="PANTHER" id="PTHR13136">
    <property type="entry name" value="TESTIS DEVELOPMENT PROTEIN PRTD"/>
    <property type="match status" value="1"/>
</dbReference>
<evidence type="ECO:0000313" key="2">
    <source>
        <dbReference type="EMBL" id="GGL01592.1"/>
    </source>
</evidence>
<dbReference type="PANTHER" id="PTHR13136:SF11">
    <property type="entry name" value="TESTIS-EXPRESSED PROTEIN 30"/>
    <property type="match status" value="1"/>
</dbReference>
<dbReference type="InterPro" id="IPR026555">
    <property type="entry name" value="NSL3/Tex30"/>
</dbReference>
<dbReference type="GO" id="GO:0016787">
    <property type="term" value="F:hydrolase activity"/>
    <property type="evidence" value="ECO:0007669"/>
    <property type="project" value="UniProtKB-KW"/>
</dbReference>
<dbReference type="SUPFAM" id="SSF53474">
    <property type="entry name" value="alpha/beta-Hydrolases"/>
    <property type="match status" value="1"/>
</dbReference>
<evidence type="ECO:0000259" key="1">
    <source>
        <dbReference type="Pfam" id="PF20408"/>
    </source>
</evidence>
<proteinExistence type="predicted"/>
<dbReference type="Proteomes" id="UP000656042">
    <property type="component" value="Unassembled WGS sequence"/>
</dbReference>